<dbReference type="InterPro" id="IPR038218">
    <property type="entry name" value="YuzD-like_sp"/>
</dbReference>
<dbReference type="RefSeq" id="WP_106588933.1">
    <property type="nucleotide sequence ID" value="NZ_PYAV01000008.1"/>
</dbReference>
<comment type="caution">
    <text evidence="1">The sequence shown here is derived from an EMBL/GenBank/DDBJ whole genome shotgun (WGS) entry which is preliminary data.</text>
</comment>
<sequence>MSHIALKVYGAERKCPSCLHVPSAPETKAWLEAALTRSFPKLPLVFHYIDIEDPPLEEEAMSTRILEGEWLYPLVTVQGEVVSEGDPRLKVLRQKIKEAAECL</sequence>
<dbReference type="InterPro" id="IPR036249">
    <property type="entry name" value="Thioredoxin-like_sf"/>
</dbReference>
<dbReference type="Proteomes" id="UP000242310">
    <property type="component" value="Unassembled WGS sequence"/>
</dbReference>
<dbReference type="EMBL" id="PYAV01000008">
    <property type="protein sequence ID" value="PSL44457.1"/>
    <property type="molecule type" value="Genomic_DNA"/>
</dbReference>
<evidence type="ECO:0000313" key="2">
    <source>
        <dbReference type="Proteomes" id="UP000242310"/>
    </source>
</evidence>
<keyword evidence="2" id="KW-1185">Reference proteome</keyword>
<evidence type="ECO:0000313" key="1">
    <source>
        <dbReference type="EMBL" id="PSL44457.1"/>
    </source>
</evidence>
<gene>
    <name evidence="1" type="ORF">B0H94_10868</name>
</gene>
<dbReference type="Pfam" id="PF07315">
    <property type="entry name" value="DUF1462"/>
    <property type="match status" value="1"/>
</dbReference>
<reference evidence="1 2" key="1">
    <citation type="submission" date="2018-03" db="EMBL/GenBank/DDBJ databases">
        <title>Genomic Encyclopedia of Type Strains, Phase III (KMG-III): the genomes of soil and plant-associated and newly described type strains.</title>
        <authorList>
            <person name="Whitman W."/>
        </authorList>
    </citation>
    <scope>NUCLEOTIDE SEQUENCE [LARGE SCALE GENOMIC DNA]</scope>
    <source>
        <strain evidence="1 2">CGMCC 1.07653</strain>
    </source>
</reference>
<dbReference type="InterPro" id="IPR009190">
    <property type="entry name" value="DUF1462"/>
</dbReference>
<name>A0A2P8HE03_9BACI</name>
<dbReference type="SUPFAM" id="SSF52833">
    <property type="entry name" value="Thioredoxin-like"/>
    <property type="match status" value="1"/>
</dbReference>
<dbReference type="AlphaFoldDB" id="A0A2P8HE03"/>
<dbReference type="Gene3D" id="3.40.30.30">
    <property type="entry name" value="Hypothetical protein sa0798"/>
    <property type="match status" value="1"/>
</dbReference>
<protein>
    <submittedName>
        <fullName evidence="1">Disulfide oxidoreductase YuzD</fullName>
    </submittedName>
</protein>
<accession>A0A2P8HE03</accession>
<proteinExistence type="predicted"/>
<dbReference type="OrthoDB" id="2389679at2"/>
<organism evidence="1 2">
    <name type="scientific">Salsuginibacillus halophilus</name>
    <dbReference type="NCBI Taxonomy" id="517424"/>
    <lineage>
        <taxon>Bacteria</taxon>
        <taxon>Bacillati</taxon>
        <taxon>Bacillota</taxon>
        <taxon>Bacilli</taxon>
        <taxon>Bacillales</taxon>
        <taxon>Bacillaceae</taxon>
        <taxon>Salsuginibacillus</taxon>
    </lineage>
</organism>